<evidence type="ECO:0000256" key="1">
    <source>
        <dbReference type="ARBA" id="ARBA00009625"/>
    </source>
</evidence>
<organism evidence="2">
    <name type="scientific">Neobacillus citreus</name>
    <dbReference type="NCBI Taxonomy" id="2833578"/>
    <lineage>
        <taxon>Bacteria</taxon>
        <taxon>Bacillati</taxon>
        <taxon>Bacillota</taxon>
        <taxon>Bacilli</taxon>
        <taxon>Bacillales</taxon>
        <taxon>Bacillaceae</taxon>
        <taxon>Neobacillus</taxon>
    </lineage>
</organism>
<gene>
    <name evidence="2" type="primary">meaB</name>
    <name evidence="3" type="ORF">KHB02_002850</name>
    <name evidence="2" type="ORF">KHB02_32380</name>
</gene>
<proteinExistence type="inferred from homology"/>
<evidence type="ECO:0000313" key="3">
    <source>
        <dbReference type="EMBL" id="MCH6264467.1"/>
    </source>
</evidence>
<sequence>MDRKEKKPEWVPKGGGAAFASHVLEGVTKVHSEAAGNTNNLTPSLPPRRRRLKVNDYVQGVLSRNRTILAQTITLIESNQAAHMEMAQEVLKQLLPYTGNSIRVGITGVPGAGKSTLIEALGTMLCEKGKHVAVLAVDPSSTVTGGSILGDKTRMELLSRHPHAFIRPSASGGTLGGVNRKSRETMLICEAAGFDVILVETVGVGQSEVTVRSMVDFFLLVMLTGGGDELQGIKKGVIELADAILVNKADGSNKQRALAAKAEFNRILHYLQPVTEGWFPKAFTCSALTGEGMAEIWEVIQEFQSKTSKSGVFKQRRRKQTINWTYTMVEDYLRSSFFNHPEVNRLIPVIENALGTGEMSATMAAKQLLKTFEEASLKNRDDEGLFR</sequence>
<dbReference type="NCBIfam" id="TIGR00750">
    <property type="entry name" value="lao"/>
    <property type="match status" value="1"/>
</dbReference>
<dbReference type="Gene3D" id="3.40.50.300">
    <property type="entry name" value="P-loop containing nucleotide triphosphate hydrolases"/>
    <property type="match status" value="1"/>
</dbReference>
<dbReference type="GO" id="GO:0005737">
    <property type="term" value="C:cytoplasm"/>
    <property type="evidence" value="ECO:0007669"/>
    <property type="project" value="TreeGrafter"/>
</dbReference>
<dbReference type="Pfam" id="PF03308">
    <property type="entry name" value="MeaB"/>
    <property type="match status" value="1"/>
</dbReference>
<dbReference type="AlphaFoldDB" id="A0A942T6R9"/>
<accession>A0A942T6R9</accession>
<dbReference type="PANTHER" id="PTHR23408">
    <property type="entry name" value="METHYLMALONYL-COA MUTASE"/>
    <property type="match status" value="1"/>
</dbReference>
<protein>
    <submittedName>
        <fullName evidence="2">Methylmalonyl Co-A mutase-associated GTPase MeaB</fullName>
        <ecNumber evidence="2">3.6.5.-</ecNumber>
    </submittedName>
</protein>
<evidence type="ECO:0000313" key="4">
    <source>
        <dbReference type="Proteomes" id="UP000677265"/>
    </source>
</evidence>
<comment type="similarity">
    <text evidence="1">Belongs to the SIMIBI class G3E GTPase family. ArgK/MeaB subfamily.</text>
</comment>
<dbReference type="Proteomes" id="UP000677265">
    <property type="component" value="Unassembled WGS sequence"/>
</dbReference>
<keyword evidence="2" id="KW-0378">Hydrolase</keyword>
<dbReference type="NCBIfam" id="NF006958">
    <property type="entry name" value="PRK09435.1"/>
    <property type="match status" value="1"/>
</dbReference>
<dbReference type="EC" id="3.6.5.-" evidence="2"/>
<dbReference type="Gene3D" id="1.10.287.130">
    <property type="match status" value="1"/>
</dbReference>
<evidence type="ECO:0000313" key="2">
    <source>
        <dbReference type="EMBL" id="MBS4186093.1"/>
    </source>
</evidence>
<dbReference type="Gene3D" id="1.20.5.170">
    <property type="match status" value="1"/>
</dbReference>
<dbReference type="GO" id="GO:0003924">
    <property type="term" value="F:GTPase activity"/>
    <property type="evidence" value="ECO:0007669"/>
    <property type="project" value="InterPro"/>
</dbReference>
<dbReference type="GO" id="GO:0005525">
    <property type="term" value="F:GTP binding"/>
    <property type="evidence" value="ECO:0007669"/>
    <property type="project" value="InterPro"/>
</dbReference>
<keyword evidence="4" id="KW-1185">Reference proteome</keyword>
<reference evidence="2" key="1">
    <citation type="submission" date="2021-05" db="EMBL/GenBank/DDBJ databases">
        <title>Novel Bacillus species.</title>
        <authorList>
            <person name="Liu G."/>
        </authorList>
    </citation>
    <scope>NUCLEOTIDE SEQUENCE</scope>
    <source>
        <strain evidence="2 4">FJAT-50051</strain>
    </source>
</reference>
<dbReference type="CDD" id="cd03114">
    <property type="entry name" value="MMAA-like"/>
    <property type="match status" value="1"/>
</dbReference>
<dbReference type="PANTHER" id="PTHR23408:SF3">
    <property type="entry name" value="METHYLMALONIC ACIDURIA TYPE A PROTEIN, MITOCHONDRIAL"/>
    <property type="match status" value="1"/>
</dbReference>
<name>A0A942T6R9_9BACI</name>
<dbReference type="EMBL" id="JAGYPE020000003">
    <property type="protein sequence ID" value="MCH6264467.1"/>
    <property type="molecule type" value="Genomic_DNA"/>
</dbReference>
<dbReference type="EMBL" id="JAGYPE010000006">
    <property type="protein sequence ID" value="MBS4186093.1"/>
    <property type="molecule type" value="Genomic_DNA"/>
</dbReference>
<comment type="caution">
    <text evidence="2">The sequence shown here is derived from an EMBL/GenBank/DDBJ whole genome shotgun (WGS) entry which is preliminary data.</text>
</comment>
<dbReference type="InterPro" id="IPR005129">
    <property type="entry name" value="GTPase_ArgK"/>
</dbReference>
<dbReference type="InterPro" id="IPR027417">
    <property type="entry name" value="P-loop_NTPase"/>
</dbReference>
<dbReference type="SUPFAM" id="SSF52540">
    <property type="entry name" value="P-loop containing nucleoside triphosphate hydrolases"/>
    <property type="match status" value="1"/>
</dbReference>